<comment type="caution">
    <text evidence="1">The sequence shown here is derived from an EMBL/GenBank/DDBJ whole genome shotgun (WGS) entry which is preliminary data.</text>
</comment>
<reference evidence="1 2" key="1">
    <citation type="journal article" date="2023" name="Nucleic Acids Res.">
        <title>The hologenome of Daphnia magna reveals possible DNA methylation and microbiome-mediated evolution of the host genome.</title>
        <authorList>
            <person name="Chaturvedi A."/>
            <person name="Li X."/>
            <person name="Dhandapani V."/>
            <person name="Marshall H."/>
            <person name="Kissane S."/>
            <person name="Cuenca-Cambronero M."/>
            <person name="Asole G."/>
            <person name="Calvet F."/>
            <person name="Ruiz-Romero M."/>
            <person name="Marangio P."/>
            <person name="Guigo R."/>
            <person name="Rago D."/>
            <person name="Mirbahai L."/>
            <person name="Eastwood N."/>
            <person name="Colbourne J.K."/>
            <person name="Zhou J."/>
            <person name="Mallon E."/>
            <person name="Orsini L."/>
        </authorList>
    </citation>
    <scope>NUCLEOTIDE SEQUENCE [LARGE SCALE GENOMIC DNA]</scope>
    <source>
        <strain evidence="1">LRV0_1</strain>
    </source>
</reference>
<keyword evidence="2" id="KW-1185">Reference proteome</keyword>
<sequence length="113" mass="12580">MVRKLVPPSLYCSLGAFNTFKSDARFKSCLQRVDHERNGDRAGEGVTMVNDLPVPCRPLGSIFILKQLQPGSRAYDCEPSVLFYLVDPLVPSVYDDLLLFHVSSIRSFAGCII</sequence>
<protein>
    <submittedName>
        <fullName evidence="1">Uncharacterized protein</fullName>
    </submittedName>
</protein>
<dbReference type="EMBL" id="JAOYFB010000001">
    <property type="protein sequence ID" value="KAK4003548.1"/>
    <property type="molecule type" value="Genomic_DNA"/>
</dbReference>
<gene>
    <name evidence="1" type="ORF">OUZ56_005305</name>
</gene>
<accession>A0ABQ9YSF4</accession>
<dbReference type="Proteomes" id="UP001234178">
    <property type="component" value="Unassembled WGS sequence"/>
</dbReference>
<proteinExistence type="predicted"/>
<name>A0ABQ9YSF4_9CRUS</name>
<evidence type="ECO:0000313" key="1">
    <source>
        <dbReference type="EMBL" id="KAK4003548.1"/>
    </source>
</evidence>
<organism evidence="1 2">
    <name type="scientific">Daphnia magna</name>
    <dbReference type="NCBI Taxonomy" id="35525"/>
    <lineage>
        <taxon>Eukaryota</taxon>
        <taxon>Metazoa</taxon>
        <taxon>Ecdysozoa</taxon>
        <taxon>Arthropoda</taxon>
        <taxon>Crustacea</taxon>
        <taxon>Branchiopoda</taxon>
        <taxon>Diplostraca</taxon>
        <taxon>Cladocera</taxon>
        <taxon>Anomopoda</taxon>
        <taxon>Daphniidae</taxon>
        <taxon>Daphnia</taxon>
    </lineage>
</organism>
<evidence type="ECO:0000313" key="2">
    <source>
        <dbReference type="Proteomes" id="UP001234178"/>
    </source>
</evidence>